<feature type="domain" description="Helicase C-terminal" evidence="8">
    <location>
        <begin position="169"/>
        <end position="338"/>
    </location>
</feature>
<sequence>MASPLTDLSISQVAEMSRIGLQAVSLDRESVKRLRAQNINVFQRVRDCEWSMFLALPERLTAPEFDTIVRDETFQSNITLYIVDEAHVLRPWSLTFRQCYDDIPQIRLRIPLRVPILALTATLLPGPTETTLLRTLRCRPGHCITRRSSNHHNRRIMYQTLSHGLDGLEFPDLAWFAAGKYKFILYCKTIELRFRVISYLWRLLPPGCSRRHKIRFYNSLIPLEVNEAIVKAIDDDPEVLGVVATIKFGMGIDVRRVVFVGIVGLAESVEQDKQEGGRSVRDPAINGGSISYVERSVVNTISKELEDGKVTGYASDSEVETTRGQRAQEIRTHQTAVRTNDDTQIALDTRQHGKTRRLIDPGLRRLIVAHIQHRCLVATSNNIFGDIYDGSDLSCFEAKRPLPCSSCLVCFPQFATCSVIPSGILPRKPIPPTMTDLMPLPDDDDDDLSLLSTSHHRILTKAMRVIASTAIDTFSRSRWILKLGLWYRHVPYTAHIPSSMRREIFDKFHLIRDREALAGILADWEFIEEDLHPLFQCIKKLNDQFDRDHIKTRKVRTLKAAETRRRTKDSLERPHAVLKEKRVNEAGSKRNLQEW</sequence>
<evidence type="ECO:0000256" key="6">
    <source>
        <dbReference type="ARBA" id="ARBA00034808"/>
    </source>
</evidence>
<dbReference type="GO" id="GO:0043138">
    <property type="term" value="F:3'-5' DNA helicase activity"/>
    <property type="evidence" value="ECO:0007669"/>
    <property type="project" value="UniProtKB-EC"/>
</dbReference>
<dbReference type="InterPro" id="IPR027417">
    <property type="entry name" value="P-loop_NTPase"/>
</dbReference>
<dbReference type="GO" id="GO:0000724">
    <property type="term" value="P:double-strand break repair via homologous recombination"/>
    <property type="evidence" value="ECO:0007669"/>
    <property type="project" value="TreeGrafter"/>
</dbReference>
<evidence type="ECO:0000256" key="1">
    <source>
        <dbReference type="ARBA" id="ARBA00005446"/>
    </source>
</evidence>
<dbReference type="GO" id="GO:0005694">
    <property type="term" value="C:chromosome"/>
    <property type="evidence" value="ECO:0007669"/>
    <property type="project" value="TreeGrafter"/>
</dbReference>
<dbReference type="GO" id="GO:0005634">
    <property type="term" value="C:nucleus"/>
    <property type="evidence" value="ECO:0007669"/>
    <property type="project" value="TreeGrafter"/>
</dbReference>
<evidence type="ECO:0000313" key="9">
    <source>
        <dbReference type="EMBL" id="KAK7684312.1"/>
    </source>
</evidence>
<comment type="caution">
    <text evidence="9">The sequence shown here is derived from an EMBL/GenBank/DDBJ whole genome shotgun (WGS) entry which is preliminary data.</text>
</comment>
<dbReference type="Proteomes" id="UP001385951">
    <property type="component" value="Unassembled WGS sequence"/>
</dbReference>
<feature type="domain" description="Helicase ATP-binding" evidence="7">
    <location>
        <begin position="1"/>
        <end position="141"/>
    </location>
</feature>
<dbReference type="SUPFAM" id="SSF52540">
    <property type="entry name" value="P-loop containing nucleoside triphosphate hydrolases"/>
    <property type="match status" value="1"/>
</dbReference>
<dbReference type="InterPro" id="IPR014001">
    <property type="entry name" value="Helicase_ATP-bd"/>
</dbReference>
<dbReference type="GO" id="GO:0003677">
    <property type="term" value="F:DNA binding"/>
    <property type="evidence" value="ECO:0007669"/>
    <property type="project" value="UniProtKB-KW"/>
</dbReference>
<protein>
    <recommendedName>
        <fullName evidence="6">DNA 3'-5' helicase</fullName>
        <ecNumber evidence="6">5.6.2.4</ecNumber>
    </recommendedName>
</protein>
<dbReference type="InterPro" id="IPR001650">
    <property type="entry name" value="Helicase_C-like"/>
</dbReference>
<evidence type="ECO:0000259" key="8">
    <source>
        <dbReference type="PROSITE" id="PS51194"/>
    </source>
</evidence>
<dbReference type="PANTHER" id="PTHR13710:SF153">
    <property type="entry name" value="RECQ-LIKE DNA HELICASE BLM"/>
    <property type="match status" value="1"/>
</dbReference>
<evidence type="ECO:0000259" key="7">
    <source>
        <dbReference type="PROSITE" id="PS51192"/>
    </source>
</evidence>
<dbReference type="PROSITE" id="PS51192">
    <property type="entry name" value="HELICASE_ATP_BIND_1"/>
    <property type="match status" value="1"/>
</dbReference>
<dbReference type="AlphaFoldDB" id="A0AAW0G425"/>
<organism evidence="9 10">
    <name type="scientific">Cerrena zonata</name>
    <dbReference type="NCBI Taxonomy" id="2478898"/>
    <lineage>
        <taxon>Eukaryota</taxon>
        <taxon>Fungi</taxon>
        <taxon>Dikarya</taxon>
        <taxon>Basidiomycota</taxon>
        <taxon>Agaricomycotina</taxon>
        <taxon>Agaricomycetes</taxon>
        <taxon>Polyporales</taxon>
        <taxon>Cerrenaceae</taxon>
        <taxon>Cerrena</taxon>
    </lineage>
</organism>
<evidence type="ECO:0000256" key="3">
    <source>
        <dbReference type="ARBA" id="ARBA00023235"/>
    </source>
</evidence>
<dbReference type="PANTHER" id="PTHR13710">
    <property type="entry name" value="DNA HELICASE RECQ FAMILY MEMBER"/>
    <property type="match status" value="1"/>
</dbReference>
<keyword evidence="10" id="KW-1185">Reference proteome</keyword>
<dbReference type="EC" id="5.6.2.4" evidence="6"/>
<keyword evidence="2" id="KW-0238">DNA-binding</keyword>
<name>A0AAW0G425_9APHY</name>
<reference evidence="9 10" key="1">
    <citation type="submission" date="2022-09" db="EMBL/GenBank/DDBJ databases">
        <authorList>
            <person name="Palmer J.M."/>
        </authorList>
    </citation>
    <scope>NUCLEOTIDE SEQUENCE [LARGE SCALE GENOMIC DNA]</scope>
    <source>
        <strain evidence="9 10">DSM 7382</strain>
    </source>
</reference>
<dbReference type="GO" id="GO:0005737">
    <property type="term" value="C:cytoplasm"/>
    <property type="evidence" value="ECO:0007669"/>
    <property type="project" value="TreeGrafter"/>
</dbReference>
<dbReference type="Gene3D" id="3.40.50.300">
    <property type="entry name" value="P-loop containing nucleotide triphosphate hydrolases"/>
    <property type="match status" value="2"/>
</dbReference>
<keyword evidence="3" id="KW-0413">Isomerase</keyword>
<proteinExistence type="inferred from homology"/>
<comment type="similarity">
    <text evidence="1">Belongs to the helicase family. RecQ subfamily.</text>
</comment>
<evidence type="ECO:0000256" key="4">
    <source>
        <dbReference type="ARBA" id="ARBA00023242"/>
    </source>
</evidence>
<comment type="catalytic activity">
    <reaction evidence="5">
        <text>Couples ATP hydrolysis with the unwinding of duplex DNA by translocating in the 3'-5' direction.</text>
        <dbReference type="EC" id="5.6.2.4"/>
    </reaction>
</comment>
<accession>A0AAW0G425</accession>
<dbReference type="PROSITE" id="PS51194">
    <property type="entry name" value="HELICASE_CTER"/>
    <property type="match status" value="1"/>
</dbReference>
<keyword evidence="4" id="KW-0539">Nucleus</keyword>
<gene>
    <name evidence="9" type="ORF">QCA50_012636</name>
</gene>
<dbReference type="EMBL" id="JASBNA010000026">
    <property type="protein sequence ID" value="KAK7684312.1"/>
    <property type="molecule type" value="Genomic_DNA"/>
</dbReference>
<evidence type="ECO:0000256" key="5">
    <source>
        <dbReference type="ARBA" id="ARBA00034617"/>
    </source>
</evidence>
<dbReference type="GO" id="GO:0009378">
    <property type="term" value="F:four-way junction helicase activity"/>
    <property type="evidence" value="ECO:0007669"/>
    <property type="project" value="TreeGrafter"/>
</dbReference>
<evidence type="ECO:0000256" key="2">
    <source>
        <dbReference type="ARBA" id="ARBA00023125"/>
    </source>
</evidence>
<evidence type="ECO:0000313" key="10">
    <source>
        <dbReference type="Proteomes" id="UP001385951"/>
    </source>
</evidence>